<proteinExistence type="predicted"/>
<keyword evidence="2" id="KW-1185">Reference proteome</keyword>
<sequence length="45" mass="4650">MDDMAKWSAASGGIVDSGVRVLGSGGGMVVMVVLRGFRIKVKVLV</sequence>
<reference evidence="2" key="1">
    <citation type="journal article" date="2023" name="G3 (Bethesda)">
        <title>Genome assembly and association tests identify interacting loci associated with vigor, precocity, and sex in interspecific pistachio rootstocks.</title>
        <authorList>
            <person name="Palmer W."/>
            <person name="Jacygrad E."/>
            <person name="Sagayaradj S."/>
            <person name="Cavanaugh K."/>
            <person name="Han R."/>
            <person name="Bertier L."/>
            <person name="Beede B."/>
            <person name="Kafkas S."/>
            <person name="Golino D."/>
            <person name="Preece J."/>
            <person name="Michelmore R."/>
        </authorList>
    </citation>
    <scope>NUCLEOTIDE SEQUENCE [LARGE SCALE GENOMIC DNA]</scope>
</reference>
<name>A0ACC0YCU5_9ROSI</name>
<accession>A0ACC0YCU5</accession>
<dbReference type="EMBL" id="CM047742">
    <property type="protein sequence ID" value="KAJ0033967.1"/>
    <property type="molecule type" value="Genomic_DNA"/>
</dbReference>
<evidence type="ECO:0000313" key="2">
    <source>
        <dbReference type="Proteomes" id="UP001163603"/>
    </source>
</evidence>
<comment type="caution">
    <text evidence="1">The sequence shown here is derived from an EMBL/GenBank/DDBJ whole genome shotgun (WGS) entry which is preliminary data.</text>
</comment>
<dbReference type="Proteomes" id="UP001163603">
    <property type="component" value="Chromosome 7"/>
</dbReference>
<protein>
    <submittedName>
        <fullName evidence="1">Uncharacterized protein</fullName>
    </submittedName>
</protein>
<evidence type="ECO:0000313" key="1">
    <source>
        <dbReference type="EMBL" id="KAJ0033967.1"/>
    </source>
</evidence>
<organism evidence="1 2">
    <name type="scientific">Pistacia integerrima</name>
    <dbReference type="NCBI Taxonomy" id="434235"/>
    <lineage>
        <taxon>Eukaryota</taxon>
        <taxon>Viridiplantae</taxon>
        <taxon>Streptophyta</taxon>
        <taxon>Embryophyta</taxon>
        <taxon>Tracheophyta</taxon>
        <taxon>Spermatophyta</taxon>
        <taxon>Magnoliopsida</taxon>
        <taxon>eudicotyledons</taxon>
        <taxon>Gunneridae</taxon>
        <taxon>Pentapetalae</taxon>
        <taxon>rosids</taxon>
        <taxon>malvids</taxon>
        <taxon>Sapindales</taxon>
        <taxon>Anacardiaceae</taxon>
        <taxon>Pistacia</taxon>
    </lineage>
</organism>
<gene>
    <name evidence="1" type="ORF">Pint_26261</name>
</gene>